<feature type="compositionally biased region" description="Polar residues" evidence="1">
    <location>
        <begin position="40"/>
        <end position="49"/>
    </location>
</feature>
<dbReference type="EMBL" id="PZQS01000002">
    <property type="protein sequence ID" value="PVD36079.1"/>
    <property type="molecule type" value="Genomic_DNA"/>
</dbReference>
<organism evidence="2 3">
    <name type="scientific">Pomacea canaliculata</name>
    <name type="common">Golden apple snail</name>
    <dbReference type="NCBI Taxonomy" id="400727"/>
    <lineage>
        <taxon>Eukaryota</taxon>
        <taxon>Metazoa</taxon>
        <taxon>Spiralia</taxon>
        <taxon>Lophotrochozoa</taxon>
        <taxon>Mollusca</taxon>
        <taxon>Gastropoda</taxon>
        <taxon>Caenogastropoda</taxon>
        <taxon>Architaenioglossa</taxon>
        <taxon>Ampullarioidea</taxon>
        <taxon>Ampullariidae</taxon>
        <taxon>Pomacea</taxon>
    </lineage>
</organism>
<comment type="caution">
    <text evidence="2">The sequence shown here is derived from an EMBL/GenBank/DDBJ whole genome shotgun (WGS) entry which is preliminary data.</text>
</comment>
<gene>
    <name evidence="2" type="ORF">C0Q70_03049</name>
</gene>
<reference evidence="2 3" key="1">
    <citation type="submission" date="2018-04" db="EMBL/GenBank/DDBJ databases">
        <title>The genome of golden apple snail Pomacea canaliculata provides insight into stress tolerance and invasive adaptation.</title>
        <authorList>
            <person name="Liu C."/>
            <person name="Liu B."/>
            <person name="Ren Y."/>
            <person name="Zhang Y."/>
            <person name="Wang H."/>
            <person name="Li S."/>
            <person name="Jiang F."/>
            <person name="Yin L."/>
            <person name="Zhang G."/>
            <person name="Qian W."/>
            <person name="Fan W."/>
        </authorList>
    </citation>
    <scope>NUCLEOTIDE SEQUENCE [LARGE SCALE GENOMIC DNA]</scope>
    <source>
        <strain evidence="2">SZHN2017</strain>
        <tissue evidence="2">Muscle</tissue>
    </source>
</reference>
<evidence type="ECO:0000313" key="2">
    <source>
        <dbReference type="EMBL" id="PVD36079.1"/>
    </source>
</evidence>
<protein>
    <submittedName>
        <fullName evidence="2">Uncharacterized protein</fullName>
    </submittedName>
</protein>
<sequence length="69" mass="7889">MTGSYVRTVLRETKTAKYFKEEDDDEEKPTSQLAVERFPGTQNRPFLSLSGPLSSHIRNAFRSHACPKM</sequence>
<feature type="region of interest" description="Disordered" evidence="1">
    <location>
        <begin position="18"/>
        <end position="49"/>
    </location>
</feature>
<keyword evidence="3" id="KW-1185">Reference proteome</keyword>
<accession>A0A2T7PRM7</accession>
<proteinExistence type="predicted"/>
<evidence type="ECO:0000313" key="3">
    <source>
        <dbReference type="Proteomes" id="UP000245119"/>
    </source>
</evidence>
<evidence type="ECO:0000256" key="1">
    <source>
        <dbReference type="SAM" id="MobiDB-lite"/>
    </source>
</evidence>
<dbReference type="AlphaFoldDB" id="A0A2T7PRM7"/>
<dbReference type="Proteomes" id="UP000245119">
    <property type="component" value="Linkage Group LG2"/>
</dbReference>
<name>A0A2T7PRM7_POMCA</name>